<keyword evidence="2" id="KW-1185">Reference proteome</keyword>
<dbReference type="AlphaFoldDB" id="A0A8T2AY31"/>
<comment type="caution">
    <text evidence="1">The sequence shown here is derived from an EMBL/GenBank/DDBJ whole genome shotgun (WGS) entry which is preliminary data.</text>
</comment>
<reference evidence="1 2" key="1">
    <citation type="submission" date="2020-12" db="EMBL/GenBank/DDBJ databases">
        <title>Concerted genomic and epigenomic changes stabilize Arabidopsis allopolyploids.</title>
        <authorList>
            <person name="Chen Z."/>
        </authorList>
    </citation>
    <scope>NUCLEOTIDE SEQUENCE [LARGE SCALE GENOMIC DNA]</scope>
    <source>
        <strain evidence="1">Allo738</strain>
        <tissue evidence="1">Leaf</tissue>
    </source>
</reference>
<evidence type="ECO:0000313" key="2">
    <source>
        <dbReference type="Proteomes" id="UP000694240"/>
    </source>
</evidence>
<proteinExistence type="predicted"/>
<evidence type="ECO:0000313" key="1">
    <source>
        <dbReference type="EMBL" id="KAG7579023.1"/>
    </source>
</evidence>
<sequence length="170" mass="19632">MPVAGSVSKLVDGNIYVTGGSNTRSRELKSSSKRIMVFDTEAQTWEVRKRPDWKVGQRWLSSMERACKILKLWLKIMLKPILKLWLKILLMMVMMMRMTTTPQWTLSSTLVQITAKIQITAKRKKIWIPFLPKAFNSCTIPNAVFVCLNSTQMENRWQISLAITRSILVV</sequence>
<accession>A0A8T2AY31</accession>
<name>A0A8T2AY31_9BRAS</name>
<dbReference type="Pfam" id="PF07646">
    <property type="entry name" value="Kelch_2"/>
    <property type="match status" value="1"/>
</dbReference>
<dbReference type="EMBL" id="JAEFBK010000008">
    <property type="protein sequence ID" value="KAG7579023.1"/>
    <property type="molecule type" value="Genomic_DNA"/>
</dbReference>
<dbReference type="Proteomes" id="UP000694240">
    <property type="component" value="Chromosome 8"/>
</dbReference>
<gene>
    <name evidence="1" type="ORF">ISN45_Aa03g031920</name>
</gene>
<dbReference type="InterPro" id="IPR011498">
    <property type="entry name" value="Kelch_2"/>
</dbReference>
<protein>
    <submittedName>
        <fullName evidence="1">Kelch-type beta propeller</fullName>
    </submittedName>
</protein>
<organism evidence="1 2">
    <name type="scientific">Arabidopsis thaliana x Arabidopsis arenosa</name>
    <dbReference type="NCBI Taxonomy" id="1240361"/>
    <lineage>
        <taxon>Eukaryota</taxon>
        <taxon>Viridiplantae</taxon>
        <taxon>Streptophyta</taxon>
        <taxon>Embryophyta</taxon>
        <taxon>Tracheophyta</taxon>
        <taxon>Spermatophyta</taxon>
        <taxon>Magnoliopsida</taxon>
        <taxon>eudicotyledons</taxon>
        <taxon>Gunneridae</taxon>
        <taxon>Pentapetalae</taxon>
        <taxon>rosids</taxon>
        <taxon>malvids</taxon>
        <taxon>Brassicales</taxon>
        <taxon>Brassicaceae</taxon>
        <taxon>Camelineae</taxon>
        <taxon>Arabidopsis</taxon>
    </lineage>
</organism>